<keyword evidence="4" id="KW-1185">Reference proteome</keyword>
<sequence>MKKLKIALTALTIFVSSSLFAQNNENSASGVERYAIFIGSNNGGKEHQRLLYAGTDAIAFKKTMSEIGGIPQTNGILLLDPTRSDLDDAMESVSSMINANKHKSKRSEFLFYYSGHSDESALLLGKSSYSYSELKAAITNVPSDVHVVILDSCYSGNFIRTKGGQKQKPFLVDDSAVVKGHAYLSSSSSQEFSQESDEIGSSFFTNAMLTGLRGAADSSGDKKVTLNELYSYAFSETLSKTENSTVGPQHPNYNITLVGSGDLVLSDISNSDSIVMLTPDLKGRLILRDKNGKLVSEINKLNDNPLYLALEKGEYGATLIGKGATLQGSFQLNSGKIYELSPNSLMPVAAAFHRLRGENPADKKSKDDEESSLADDIIGFHLDLSEEEVYVPVEFSLINNELSRGYNKRVVTSFSLGLLHSKVYKANGAMLAFGLNEADYMRGLQFSYFANRAAYVEGLQYTSIFNQAENLKGVQASGIFNVTKDMMGLQAAGIFDSAHDVEGLQAAGIFNVSHDLTGMQAAGIFNVAKKTRGFQAAGILNKADDFEGFQLAGIANYAGNFRGCQLSGVVNIAKDSPDGLVQIGVVNIAGEYNGVQLGLLNISKNGILEFGLSYTSNDNLRYTLNSGAKSLYTVLGASVARENAFGKWIDEEKDAFYIAGLGSRLCVDKFNFDVEWLANFVTAKKDDATIEKEKAEARAKGDDEDDVFEYKTHFFPSVRFSIGFTPLQHLQFFGGILFAIEYEKNAEAFEHTENKLKIDASDMKLYPEIDFGVRFSVN</sequence>
<dbReference type="Pfam" id="PF00656">
    <property type="entry name" value="Peptidase_C14"/>
    <property type="match status" value="1"/>
</dbReference>
<protein>
    <recommendedName>
        <fullName evidence="2">Peptidase C14 caspase domain-containing protein</fullName>
    </recommendedName>
</protein>
<proteinExistence type="predicted"/>
<dbReference type="GO" id="GO:0004197">
    <property type="term" value="F:cysteine-type endopeptidase activity"/>
    <property type="evidence" value="ECO:0007669"/>
    <property type="project" value="InterPro"/>
</dbReference>
<dbReference type="RefSeq" id="WP_184658764.1">
    <property type="nucleotide sequence ID" value="NZ_CP031518.1"/>
</dbReference>
<comment type="caution">
    <text evidence="3">The sequence shown here is derived from an EMBL/GenBank/DDBJ whole genome shotgun (WGS) entry which is preliminary data.</text>
</comment>
<dbReference type="InterPro" id="IPR011600">
    <property type="entry name" value="Pept_C14_caspase"/>
</dbReference>
<reference evidence="3 4" key="1">
    <citation type="submission" date="2020-08" db="EMBL/GenBank/DDBJ databases">
        <title>Genomic Encyclopedia of Type Strains, Phase IV (KMG-IV): sequencing the most valuable type-strain genomes for metagenomic binning, comparative biology and taxonomic classification.</title>
        <authorList>
            <person name="Goeker M."/>
        </authorList>
    </citation>
    <scope>NUCLEOTIDE SEQUENCE [LARGE SCALE GENOMIC DNA]</scope>
    <source>
        <strain evidence="3 4">DSM 103462</strain>
    </source>
</reference>
<dbReference type="AlphaFoldDB" id="A0A7W8G920"/>
<evidence type="ECO:0000313" key="4">
    <source>
        <dbReference type="Proteomes" id="UP000518887"/>
    </source>
</evidence>
<keyword evidence="1" id="KW-0732">Signal</keyword>
<dbReference type="EMBL" id="JACHFQ010000004">
    <property type="protein sequence ID" value="MBB5225951.1"/>
    <property type="molecule type" value="Genomic_DNA"/>
</dbReference>
<evidence type="ECO:0000256" key="1">
    <source>
        <dbReference type="SAM" id="SignalP"/>
    </source>
</evidence>
<accession>A0A7W8G920</accession>
<dbReference type="SUPFAM" id="SSF52129">
    <property type="entry name" value="Caspase-like"/>
    <property type="match status" value="1"/>
</dbReference>
<evidence type="ECO:0000259" key="2">
    <source>
        <dbReference type="Pfam" id="PF00656"/>
    </source>
</evidence>
<dbReference type="InterPro" id="IPR029030">
    <property type="entry name" value="Caspase-like_dom_sf"/>
</dbReference>
<gene>
    <name evidence="3" type="ORF">HNP76_001319</name>
</gene>
<dbReference type="GO" id="GO:0006508">
    <property type="term" value="P:proteolysis"/>
    <property type="evidence" value="ECO:0007669"/>
    <property type="project" value="InterPro"/>
</dbReference>
<name>A0A7W8G920_9SPIR</name>
<feature type="chain" id="PRO_5030535031" description="Peptidase C14 caspase domain-containing protein" evidence="1">
    <location>
        <begin position="22"/>
        <end position="778"/>
    </location>
</feature>
<evidence type="ECO:0000313" key="3">
    <source>
        <dbReference type="EMBL" id="MBB5225951.1"/>
    </source>
</evidence>
<dbReference type="Proteomes" id="UP000518887">
    <property type="component" value="Unassembled WGS sequence"/>
</dbReference>
<feature type="domain" description="Peptidase C14 caspase" evidence="2">
    <location>
        <begin position="33"/>
        <end position="230"/>
    </location>
</feature>
<dbReference type="Gene3D" id="3.40.50.1460">
    <property type="match status" value="1"/>
</dbReference>
<feature type="signal peptide" evidence="1">
    <location>
        <begin position="1"/>
        <end position="21"/>
    </location>
</feature>
<organism evidence="3 4">
    <name type="scientific">Treponema ruminis</name>
    <dbReference type="NCBI Taxonomy" id="744515"/>
    <lineage>
        <taxon>Bacteria</taxon>
        <taxon>Pseudomonadati</taxon>
        <taxon>Spirochaetota</taxon>
        <taxon>Spirochaetia</taxon>
        <taxon>Spirochaetales</taxon>
        <taxon>Treponemataceae</taxon>
        <taxon>Treponema</taxon>
    </lineage>
</organism>